<dbReference type="GO" id="GO:0004560">
    <property type="term" value="F:alpha-L-fucosidase activity"/>
    <property type="evidence" value="ECO:0007669"/>
    <property type="project" value="InterPro"/>
</dbReference>
<name>A0A7S7NVX8_PALFE</name>
<evidence type="ECO:0000313" key="9">
    <source>
        <dbReference type="EMBL" id="QOY90798.1"/>
    </source>
</evidence>
<dbReference type="InterPro" id="IPR031919">
    <property type="entry name" value="Fucosidase_C"/>
</dbReference>
<dbReference type="KEGG" id="pfer:IRI77_12875"/>
<dbReference type="GO" id="GO:0006004">
    <property type="term" value="P:fucose metabolic process"/>
    <property type="evidence" value="ECO:0007669"/>
    <property type="project" value="InterPro"/>
</dbReference>
<evidence type="ECO:0000256" key="2">
    <source>
        <dbReference type="ARBA" id="ARBA00007951"/>
    </source>
</evidence>
<proteinExistence type="inferred from homology"/>
<dbReference type="PANTHER" id="PTHR10030">
    <property type="entry name" value="ALPHA-L-FUCOSIDASE"/>
    <property type="match status" value="1"/>
</dbReference>
<evidence type="ECO:0000256" key="6">
    <source>
        <dbReference type="ARBA" id="ARBA00023295"/>
    </source>
</evidence>
<evidence type="ECO:0000256" key="1">
    <source>
        <dbReference type="ARBA" id="ARBA00004071"/>
    </source>
</evidence>
<keyword evidence="10" id="KW-1185">Reference proteome</keyword>
<feature type="domain" description="Glycoside hydrolase family 29 N-terminal" evidence="7">
    <location>
        <begin position="21"/>
        <end position="386"/>
    </location>
</feature>
<evidence type="ECO:0000256" key="5">
    <source>
        <dbReference type="ARBA" id="ARBA00022801"/>
    </source>
</evidence>
<dbReference type="InterPro" id="IPR000933">
    <property type="entry name" value="Glyco_hydro_29"/>
</dbReference>
<dbReference type="RefSeq" id="WP_194452455.1">
    <property type="nucleotide sequence ID" value="NZ_CP063849.1"/>
</dbReference>
<dbReference type="EMBL" id="CP063849">
    <property type="protein sequence ID" value="QOY90798.1"/>
    <property type="molecule type" value="Genomic_DNA"/>
</dbReference>
<dbReference type="Gene3D" id="3.20.20.80">
    <property type="entry name" value="Glycosidases"/>
    <property type="match status" value="1"/>
</dbReference>
<dbReference type="Proteomes" id="UP000593892">
    <property type="component" value="Chromosome"/>
</dbReference>
<evidence type="ECO:0000256" key="4">
    <source>
        <dbReference type="ARBA" id="ARBA00022729"/>
    </source>
</evidence>
<comment type="function">
    <text evidence="1">Alpha-L-fucosidase is responsible for hydrolyzing the alpha-1,6-linked fucose joined to the reducing-end N-acetylglucosamine of the carbohydrate moieties of glycoproteins.</text>
</comment>
<keyword evidence="5" id="KW-0378">Hydrolase</keyword>
<keyword evidence="6" id="KW-0326">Glycosidase</keyword>
<evidence type="ECO:0000256" key="3">
    <source>
        <dbReference type="ARBA" id="ARBA00012662"/>
    </source>
</evidence>
<dbReference type="InterPro" id="IPR017853">
    <property type="entry name" value="GH"/>
</dbReference>
<evidence type="ECO:0000259" key="8">
    <source>
        <dbReference type="Pfam" id="PF16757"/>
    </source>
</evidence>
<dbReference type="SMART" id="SM00812">
    <property type="entry name" value="Alpha_L_fucos"/>
    <property type="match status" value="1"/>
</dbReference>
<evidence type="ECO:0000313" key="10">
    <source>
        <dbReference type="Proteomes" id="UP000593892"/>
    </source>
</evidence>
<dbReference type="Pfam" id="PF01120">
    <property type="entry name" value="Alpha_L_fucos"/>
    <property type="match status" value="1"/>
</dbReference>
<dbReference type="GO" id="GO:0005764">
    <property type="term" value="C:lysosome"/>
    <property type="evidence" value="ECO:0007669"/>
    <property type="project" value="TreeGrafter"/>
</dbReference>
<reference evidence="9 10" key="1">
    <citation type="submission" date="2020-10" db="EMBL/GenBank/DDBJ databases">
        <title>Complete genome sequence of Paludibaculum fermentans P105T, a facultatively anaerobic acidobacterium capable of dissimilatory Fe(III) reduction.</title>
        <authorList>
            <person name="Dedysh S.N."/>
            <person name="Beletsky A.V."/>
            <person name="Kulichevskaya I.S."/>
            <person name="Mardanov A.V."/>
            <person name="Ravin N.V."/>
        </authorList>
    </citation>
    <scope>NUCLEOTIDE SEQUENCE [LARGE SCALE GENOMIC DNA]</scope>
    <source>
        <strain evidence="9 10">P105</strain>
    </source>
</reference>
<dbReference type="Pfam" id="PF16757">
    <property type="entry name" value="Fucosidase_C"/>
    <property type="match status" value="1"/>
</dbReference>
<keyword evidence="4" id="KW-0732">Signal</keyword>
<dbReference type="PIRSF" id="PIRSF001092">
    <property type="entry name" value="Alpha-L-fucosidase"/>
    <property type="match status" value="1"/>
</dbReference>
<dbReference type="InterPro" id="IPR013780">
    <property type="entry name" value="Glyco_hydro_b"/>
</dbReference>
<dbReference type="SUPFAM" id="SSF51445">
    <property type="entry name" value="(Trans)glycosidases"/>
    <property type="match status" value="1"/>
</dbReference>
<dbReference type="PANTHER" id="PTHR10030:SF37">
    <property type="entry name" value="ALPHA-L-FUCOSIDASE-RELATED"/>
    <property type="match status" value="1"/>
</dbReference>
<protein>
    <recommendedName>
        <fullName evidence="3">alpha-L-fucosidase</fullName>
        <ecNumber evidence="3">3.2.1.51</ecNumber>
    </recommendedName>
</protein>
<sequence length="496" mass="56221">MQVSRRNLLQMAAAAPVLAQGAKPVFEGHFESLAQYKCPDWFRNGKFGIWAHWGPQCVPKTGDWYARNMYIEGSPQYKYHVEHYGHPSKVGFKDIVTQWKAEKFDPEALITRYKAAGARYFVSMGIHHDNFDIWNSKHHKWNAAQMGPKKDIVGMWAKAARKAGLRFGVTEHLERTWSWFNVNKGADKEGPYKGVPYDGNDPKYADFYLPPHEDNSRAFPLNPPDSWKKEWQARITDLIDQHEPDLLYTDGGIPFGEVGKSLVAHFYNQSIKRNKGKLEAVYNIKNVHDNVHGEFDPRCCIYDLERGYADKILDLPWQTDTCIGDWFYKAGMQYKSAQTVVHMLADIVSKNGNLLLNFPLLPDGTLDAEESAVLDGITKWMSAHGEAIHDTRPWTKFGEGPTQASGGMFSERSLKQYTAQDFRFTKKGEVLYAICLGVPAKQAVIQSLAENAPQKVQRVELLGRKQALKFQRSGQGLTVEMPEGMSPDLAVVFKVS</sequence>
<dbReference type="Gene3D" id="2.60.40.1180">
    <property type="entry name" value="Golgi alpha-mannosidase II"/>
    <property type="match status" value="1"/>
</dbReference>
<gene>
    <name evidence="9" type="ORF">IRI77_12875</name>
</gene>
<dbReference type="AlphaFoldDB" id="A0A7S7NVX8"/>
<comment type="similarity">
    <text evidence="2">Belongs to the glycosyl hydrolase 29 family.</text>
</comment>
<dbReference type="InterPro" id="IPR016286">
    <property type="entry name" value="FUC_metazoa-typ"/>
</dbReference>
<dbReference type="GO" id="GO:0016139">
    <property type="term" value="P:glycoside catabolic process"/>
    <property type="evidence" value="ECO:0007669"/>
    <property type="project" value="TreeGrafter"/>
</dbReference>
<evidence type="ECO:0000259" key="7">
    <source>
        <dbReference type="Pfam" id="PF01120"/>
    </source>
</evidence>
<accession>A0A7S7NVX8</accession>
<organism evidence="9 10">
    <name type="scientific">Paludibaculum fermentans</name>
    <dbReference type="NCBI Taxonomy" id="1473598"/>
    <lineage>
        <taxon>Bacteria</taxon>
        <taxon>Pseudomonadati</taxon>
        <taxon>Acidobacteriota</taxon>
        <taxon>Terriglobia</taxon>
        <taxon>Bryobacterales</taxon>
        <taxon>Bryobacteraceae</taxon>
        <taxon>Paludibaculum</taxon>
    </lineage>
</organism>
<dbReference type="EC" id="3.2.1.51" evidence="3"/>
<feature type="domain" description="Alpha-L-fucosidase C-terminal" evidence="8">
    <location>
        <begin position="419"/>
        <end position="494"/>
    </location>
</feature>
<dbReference type="InterPro" id="IPR057739">
    <property type="entry name" value="Glyco_hydro_29_N"/>
</dbReference>